<feature type="domain" description="P-type" evidence="17">
    <location>
        <begin position="21"/>
        <end position="68"/>
    </location>
</feature>
<evidence type="ECO:0000256" key="14">
    <source>
        <dbReference type="PROSITE-ProRule" id="PRU00779"/>
    </source>
</evidence>
<dbReference type="AlphaFoldDB" id="A0A9Q1H0G0"/>
<dbReference type="Gene3D" id="4.10.110.10">
    <property type="entry name" value="Spasmolytic Protein, domain 1"/>
    <property type="match status" value="5"/>
</dbReference>
<keyword evidence="5" id="KW-0677">Repeat</keyword>
<keyword evidence="9" id="KW-0472">Membrane</keyword>
<gene>
    <name evidence="18" type="ORF">HOLleu_31084</name>
</gene>
<comment type="subcellular location">
    <subcellularLocation>
        <location evidence="1">Membrane</location>
        <topology evidence="1">Single-pass membrane protein</topology>
    </subcellularLocation>
</comment>
<evidence type="ECO:0000256" key="9">
    <source>
        <dbReference type="ARBA" id="ARBA00023136"/>
    </source>
</evidence>
<keyword evidence="8" id="KW-1133">Transmembrane helix</keyword>
<dbReference type="FunFam" id="2.60.40.1180:FF:000001">
    <property type="entry name" value="Maltase-glucoamylase, intestinal"/>
    <property type="match status" value="1"/>
</dbReference>
<dbReference type="CDD" id="cd06602">
    <property type="entry name" value="GH31_MGAM_SI_GAA"/>
    <property type="match status" value="1"/>
</dbReference>
<dbReference type="GO" id="GO:0004558">
    <property type="term" value="F:alpha-1,4-glucosidase activity"/>
    <property type="evidence" value="ECO:0007669"/>
    <property type="project" value="TreeGrafter"/>
</dbReference>
<keyword evidence="3" id="KW-0765">Sulfation</keyword>
<dbReference type="FunFam" id="2.60.40.1760:FF:000001">
    <property type="entry name" value="Maltase-glucoamylase, intestinal"/>
    <property type="match status" value="1"/>
</dbReference>
<evidence type="ECO:0000256" key="5">
    <source>
        <dbReference type="ARBA" id="ARBA00022737"/>
    </source>
</evidence>
<evidence type="ECO:0000313" key="18">
    <source>
        <dbReference type="EMBL" id="KAJ8028753.1"/>
    </source>
</evidence>
<dbReference type="CDD" id="cd14752">
    <property type="entry name" value="GH31_N"/>
    <property type="match status" value="1"/>
</dbReference>
<evidence type="ECO:0000256" key="6">
    <source>
        <dbReference type="ARBA" id="ARBA00022801"/>
    </source>
</evidence>
<evidence type="ECO:0000256" key="7">
    <source>
        <dbReference type="ARBA" id="ARBA00022968"/>
    </source>
</evidence>
<evidence type="ECO:0000259" key="17">
    <source>
        <dbReference type="PROSITE" id="PS51448"/>
    </source>
</evidence>
<dbReference type="InterPro" id="IPR000322">
    <property type="entry name" value="Glyco_hydro_31_TIM"/>
</dbReference>
<dbReference type="InterPro" id="IPR030458">
    <property type="entry name" value="Glyco_hydro_31_AS"/>
</dbReference>
<keyword evidence="10" id="KW-1015">Disulfide bond</keyword>
<accession>A0A9Q1H0G0</accession>
<feature type="domain" description="P-type" evidence="17">
    <location>
        <begin position="153"/>
        <end position="200"/>
    </location>
</feature>
<dbReference type="Pfam" id="PF01055">
    <property type="entry name" value="Glyco_hydro_31_2nd"/>
    <property type="match status" value="1"/>
</dbReference>
<feature type="region of interest" description="Disordered" evidence="15">
    <location>
        <begin position="133"/>
        <end position="154"/>
    </location>
</feature>
<evidence type="ECO:0000256" key="2">
    <source>
        <dbReference type="ARBA" id="ARBA00007806"/>
    </source>
</evidence>
<feature type="domain" description="P-type" evidence="17">
    <location>
        <begin position="255"/>
        <end position="303"/>
    </location>
</feature>
<comment type="similarity">
    <text evidence="2">Belongs to the glycosyl hydrolase 31 family.</text>
</comment>
<comment type="caution">
    <text evidence="18">The sequence shown here is derived from an EMBL/GenBank/DDBJ whole genome shotgun (WGS) entry which is preliminary data.</text>
</comment>
<keyword evidence="12" id="KW-0326">Glycosidase</keyword>
<dbReference type="InterPro" id="IPR013780">
    <property type="entry name" value="Glyco_hydro_b"/>
</dbReference>
<dbReference type="GO" id="GO:0005886">
    <property type="term" value="C:plasma membrane"/>
    <property type="evidence" value="ECO:0007669"/>
    <property type="project" value="UniProtKB-ARBA"/>
</dbReference>
<dbReference type="FunFam" id="3.20.20.80:FF:000016">
    <property type="entry name" value="Maltase-glucoamylase, intestinal"/>
    <property type="match status" value="1"/>
</dbReference>
<feature type="signal peptide" evidence="16">
    <location>
        <begin position="1"/>
        <end position="17"/>
    </location>
</feature>
<dbReference type="Proteomes" id="UP001152320">
    <property type="component" value="Chromosome 15"/>
</dbReference>
<keyword evidence="16" id="KW-0732">Signal</keyword>
<dbReference type="SMART" id="SM00018">
    <property type="entry name" value="PD"/>
    <property type="match status" value="5"/>
</dbReference>
<dbReference type="PANTHER" id="PTHR22762:SF133">
    <property type="entry name" value="P-TYPE DOMAIN-CONTAINING PROTEIN"/>
    <property type="match status" value="1"/>
</dbReference>
<keyword evidence="7" id="KW-0735">Signal-anchor</keyword>
<dbReference type="SUPFAM" id="SSF51445">
    <property type="entry name" value="(Trans)glycosidases"/>
    <property type="match status" value="1"/>
</dbReference>
<evidence type="ECO:0000256" key="16">
    <source>
        <dbReference type="SAM" id="SignalP"/>
    </source>
</evidence>
<dbReference type="PANTHER" id="PTHR22762">
    <property type="entry name" value="ALPHA-GLUCOSIDASE"/>
    <property type="match status" value="1"/>
</dbReference>
<dbReference type="InterPro" id="IPR048395">
    <property type="entry name" value="Glyco_hydro_31_C"/>
</dbReference>
<feature type="domain" description="P-type" evidence="17">
    <location>
        <begin position="209"/>
        <end position="256"/>
    </location>
</feature>
<protein>
    <recommendedName>
        <fullName evidence="13">Maltase</fullName>
    </recommendedName>
</protein>
<dbReference type="Pfam" id="PF00088">
    <property type="entry name" value="Trefoil"/>
    <property type="match status" value="5"/>
</dbReference>
<dbReference type="FunFam" id="2.60.40.1180:FF:000005">
    <property type="entry name" value="Maltase-glucoamylase, intestinal"/>
    <property type="match status" value="1"/>
</dbReference>
<dbReference type="CDD" id="cd00111">
    <property type="entry name" value="Trefoil"/>
    <property type="match status" value="5"/>
</dbReference>
<proteinExistence type="inferred from homology"/>
<evidence type="ECO:0000256" key="12">
    <source>
        <dbReference type="ARBA" id="ARBA00023295"/>
    </source>
</evidence>
<dbReference type="EMBL" id="JAIZAY010000015">
    <property type="protein sequence ID" value="KAJ8028753.1"/>
    <property type="molecule type" value="Genomic_DNA"/>
</dbReference>
<dbReference type="GO" id="GO:0005975">
    <property type="term" value="P:carbohydrate metabolic process"/>
    <property type="evidence" value="ECO:0007669"/>
    <property type="project" value="InterPro"/>
</dbReference>
<evidence type="ECO:0000256" key="4">
    <source>
        <dbReference type="ARBA" id="ARBA00022692"/>
    </source>
</evidence>
<name>A0A9Q1H0G0_HOLLE</name>
<evidence type="ECO:0000256" key="3">
    <source>
        <dbReference type="ARBA" id="ARBA00022641"/>
    </source>
</evidence>
<dbReference type="GO" id="GO:0045177">
    <property type="term" value="C:apical part of cell"/>
    <property type="evidence" value="ECO:0007669"/>
    <property type="project" value="UniProtKB-ARBA"/>
</dbReference>
<evidence type="ECO:0000313" key="19">
    <source>
        <dbReference type="Proteomes" id="UP001152320"/>
    </source>
</evidence>
<dbReference type="Gene3D" id="3.20.20.80">
    <property type="entry name" value="Glycosidases"/>
    <property type="match status" value="1"/>
</dbReference>
<dbReference type="GO" id="GO:0012505">
    <property type="term" value="C:endomembrane system"/>
    <property type="evidence" value="ECO:0007669"/>
    <property type="project" value="UniProtKB-ARBA"/>
</dbReference>
<feature type="domain" description="P-type" evidence="17">
    <location>
        <begin position="74"/>
        <end position="119"/>
    </location>
</feature>
<evidence type="ECO:0000256" key="10">
    <source>
        <dbReference type="ARBA" id="ARBA00023157"/>
    </source>
</evidence>
<keyword evidence="4" id="KW-0812">Transmembrane</keyword>
<feature type="chain" id="PRO_5040383548" description="Maltase" evidence="16">
    <location>
        <begin position="18"/>
        <end position="1112"/>
    </location>
</feature>
<keyword evidence="11" id="KW-0325">Glycoprotein</keyword>
<comment type="caution">
    <text evidence="14">Lacks conserved residue(s) required for the propagation of feature annotation.</text>
</comment>
<dbReference type="OrthoDB" id="1334205at2759"/>
<dbReference type="Gene3D" id="2.60.40.1180">
    <property type="entry name" value="Golgi alpha-mannosidase II"/>
    <property type="match status" value="2"/>
</dbReference>
<evidence type="ECO:0000256" key="1">
    <source>
        <dbReference type="ARBA" id="ARBA00004167"/>
    </source>
</evidence>
<evidence type="ECO:0000256" key="15">
    <source>
        <dbReference type="SAM" id="MobiDB-lite"/>
    </source>
</evidence>
<dbReference type="SUPFAM" id="SSF74650">
    <property type="entry name" value="Galactose mutarotase-like"/>
    <property type="match status" value="1"/>
</dbReference>
<organism evidence="18 19">
    <name type="scientific">Holothuria leucospilota</name>
    <name type="common">Black long sea cucumber</name>
    <name type="synonym">Mertensiothuria leucospilota</name>
    <dbReference type="NCBI Taxonomy" id="206669"/>
    <lineage>
        <taxon>Eukaryota</taxon>
        <taxon>Metazoa</taxon>
        <taxon>Echinodermata</taxon>
        <taxon>Eleutherozoa</taxon>
        <taxon>Echinozoa</taxon>
        <taxon>Holothuroidea</taxon>
        <taxon>Aspidochirotacea</taxon>
        <taxon>Aspidochirotida</taxon>
        <taxon>Holothuriidae</taxon>
        <taxon>Holothuria</taxon>
    </lineage>
</organism>
<dbReference type="GO" id="GO:0005737">
    <property type="term" value="C:cytoplasm"/>
    <property type="evidence" value="ECO:0007669"/>
    <property type="project" value="UniProtKB-ARBA"/>
</dbReference>
<dbReference type="Gene3D" id="2.60.40.1760">
    <property type="entry name" value="glycosyl hydrolase (family 31)"/>
    <property type="match status" value="1"/>
</dbReference>
<dbReference type="InterPro" id="IPR000519">
    <property type="entry name" value="P_trefoil_dom"/>
</dbReference>
<dbReference type="InterPro" id="IPR017853">
    <property type="entry name" value="GH"/>
</dbReference>
<keyword evidence="6" id="KW-0378">Hydrolase</keyword>
<dbReference type="Pfam" id="PF21365">
    <property type="entry name" value="Glyco_hydro_31_3rd"/>
    <property type="match status" value="1"/>
</dbReference>
<evidence type="ECO:0000256" key="13">
    <source>
        <dbReference type="ARBA" id="ARBA00041343"/>
    </source>
</evidence>
<dbReference type="SUPFAM" id="SSF57492">
    <property type="entry name" value="Trefoil"/>
    <property type="match status" value="5"/>
</dbReference>
<dbReference type="InterPro" id="IPR025887">
    <property type="entry name" value="Glyco_hydro_31_N_dom"/>
</dbReference>
<dbReference type="PROSITE" id="PS00129">
    <property type="entry name" value="GLYCOSYL_HYDROL_F31_1"/>
    <property type="match status" value="1"/>
</dbReference>
<dbReference type="SUPFAM" id="SSF51011">
    <property type="entry name" value="Glycosyl hydrolase domain"/>
    <property type="match status" value="1"/>
</dbReference>
<evidence type="ECO:0000256" key="8">
    <source>
        <dbReference type="ARBA" id="ARBA00022989"/>
    </source>
</evidence>
<dbReference type="PROSITE" id="PS51448">
    <property type="entry name" value="P_TREFOIL_2"/>
    <property type="match status" value="5"/>
</dbReference>
<keyword evidence="19" id="KW-1185">Reference proteome</keyword>
<reference evidence="18" key="1">
    <citation type="submission" date="2021-10" db="EMBL/GenBank/DDBJ databases">
        <title>Tropical sea cucumber genome reveals ecological adaptation and Cuvierian tubules defense mechanism.</title>
        <authorList>
            <person name="Chen T."/>
        </authorList>
    </citation>
    <scope>NUCLEOTIDE SEQUENCE</scope>
    <source>
        <strain evidence="18">Nanhai2018</strain>
        <tissue evidence="18">Muscle</tissue>
    </source>
</reference>
<sequence length="1112" mass="123743">MLKVIFLLLDITAVCLGYKPWECPTEILEYDRVDCFPEPGAEEMACRARGCEWCETYQGGLPWCFHNDKPGFDGTCKSSLPLNQREDCWPYPEGSNAKCVDAGCVWCPDDNAPWCFYDDEVPVVTTVPPKVTTTQATGTTTTTAPPTGSTPQAGCPSLIDPYSRVDCYPSGGASQSACESKGCIWCEHSDPVVPWCSYPDQNGGGGDPGSCPSDIPDEERIDCYPDAGSSKENCEARLCIWCESSVEGTPWCFFNSTGDSGGEDSYRIDCAPDGNMDKDLCESRGCVFMGTNEPGAPVCFFPEDRGYAVNSLTPTSTGWDITLQKVGAEEIYSTPVDTVKVVIEMQTDERIHIKFTDPSNTRFEVPLEDLPSPPVSAPSSPLYDISVSTDPVFSFAITRKSTGNIIYDTSIGGLVFEDQFLQIVTKLPNDTALYGLGESEHHTFKHSMFWKKYGMYARDQPPYHDWNMYGAHPFYMAVDGNFDAHGVLILNANAQDFELSPAPYIAYRTIGGILDIYVFVGPTPEEVVSQYTQVIGRPYFPPYWSLGFQLCRYGYNNLQTLQATVDRMRAANIPYDVQYGDIDYMDQQRDFTVDPVNYVGLGSYVDTIKSYGMHYIIILDPCIDSTVTNYPAFDEAPDTIWVKESTGTLPIPAKVWPPGTCYFPDFTNPDTETWWVDQCVKFRDVLEYDGIWIDMNEPANFVAGSTEGCNSNKWNNPPYRPHILGSLADKTVCPDALQTWGKHYDVHNLFGYSQTLQTLPAARLATGKRSIVISRSTFPGSGKYSGHWLGDNYSQWSNLYYSVIGCLEFNLFGIPYIGADICGFNGDTNEQLCQRWMQLGAFYTYARNHNGIGYRAQDPPALGSEVERVSREVLQIRYTLLPYLYTLFYHANVDGHTVMRPLFHEFYTDTTAYDIDRQFLWGPAFLISPVLDQDAVTVDVYFPDARWYDYYTGMEETGGRGKTINLNAPMDYIPLHVRGGYILPTQEHAVTTTISRTNPMGLIIALDDAGEADGDLYWDDGDEADAIENGNYFHSTFTVSTDTLTNTINRSNYPGASALTWGTFRVLGLTSVSSVTINGSNHGSFSFNPSTKELTITNVGVSVTSSLTVSWS</sequence>
<dbReference type="InterPro" id="IPR011013">
    <property type="entry name" value="Gal_mutarotase_sf_dom"/>
</dbReference>
<dbReference type="GO" id="GO:0030246">
    <property type="term" value="F:carbohydrate binding"/>
    <property type="evidence" value="ECO:0007669"/>
    <property type="project" value="InterPro"/>
</dbReference>
<evidence type="ECO:0000256" key="11">
    <source>
        <dbReference type="ARBA" id="ARBA00023180"/>
    </source>
</evidence>
<dbReference type="Pfam" id="PF13802">
    <property type="entry name" value="Gal_mutarotas_2"/>
    <property type="match status" value="1"/>
</dbReference>
<dbReference type="InterPro" id="IPR044913">
    <property type="entry name" value="P_trefoil_dom_sf"/>
</dbReference>